<feature type="transmembrane region" description="Helical" evidence="7">
    <location>
        <begin position="181"/>
        <end position="203"/>
    </location>
</feature>
<keyword evidence="4 7" id="KW-0812">Transmembrane</keyword>
<keyword evidence="6 7" id="KW-0472">Membrane</keyword>
<evidence type="ECO:0000259" key="8">
    <source>
        <dbReference type="PROSITE" id="PS50928"/>
    </source>
</evidence>
<comment type="subcellular location">
    <subcellularLocation>
        <location evidence="1 7">Cell membrane</location>
        <topology evidence="1 7">Multi-pass membrane protein</topology>
    </subcellularLocation>
</comment>
<sequence length="319" mass="34512">MSSTTRIRPPAKQLEATAAVIRKSRGANVPRFAGRSINLLYVPALLVVGVFTIYPLISGVQLSLTNWDGYSPTRGFVGFDNYLRLFNDPNFRTALGNTFLFGFGGTAIQQVIGLGLALALDRAMRGRNVARAIIYLPVLVSPVVMGTMYYLFFSYNSGGLNDIVMTLGGERLSWLSSSTSVLVLIVMVNSLQFVGISMIIYLAGLQSIPGMYFEAARLDGASAWQQFTNITVPLLQPAFATSIVLNLIGGLKLFDVIQVLTAGGPGYSTNSVSTLISKVYFDNQNAGYASSMGVTLFILIAVLTLTLNTVMNKKRLESQ</sequence>
<keyword evidence="2 7" id="KW-0813">Transport</keyword>
<evidence type="ECO:0000313" key="9">
    <source>
        <dbReference type="EMBL" id="SEE01369.1"/>
    </source>
</evidence>
<dbReference type="SUPFAM" id="SSF161098">
    <property type="entry name" value="MetI-like"/>
    <property type="match status" value="1"/>
</dbReference>
<dbReference type="Gene3D" id="1.10.3720.10">
    <property type="entry name" value="MetI-like"/>
    <property type="match status" value="1"/>
</dbReference>
<feature type="transmembrane region" description="Helical" evidence="7">
    <location>
        <begin position="132"/>
        <end position="152"/>
    </location>
</feature>
<gene>
    <name evidence="9" type="ORF">SAMN04489740_0483</name>
</gene>
<dbReference type="EMBL" id="FNTV01000001">
    <property type="protein sequence ID" value="SEE01369.1"/>
    <property type="molecule type" value="Genomic_DNA"/>
</dbReference>
<evidence type="ECO:0000256" key="2">
    <source>
        <dbReference type="ARBA" id="ARBA00022448"/>
    </source>
</evidence>
<accession>A0A1H5FDD3</accession>
<dbReference type="GO" id="GO:0055085">
    <property type="term" value="P:transmembrane transport"/>
    <property type="evidence" value="ECO:0007669"/>
    <property type="project" value="InterPro"/>
</dbReference>
<dbReference type="CDD" id="cd06261">
    <property type="entry name" value="TM_PBP2"/>
    <property type="match status" value="1"/>
</dbReference>
<organism evidence="9 10">
    <name type="scientific">Arthrobacter alpinus</name>
    <dbReference type="NCBI Taxonomy" id="656366"/>
    <lineage>
        <taxon>Bacteria</taxon>
        <taxon>Bacillati</taxon>
        <taxon>Actinomycetota</taxon>
        <taxon>Actinomycetes</taxon>
        <taxon>Micrococcales</taxon>
        <taxon>Micrococcaceae</taxon>
        <taxon>Arthrobacter</taxon>
    </lineage>
</organism>
<dbReference type="Proteomes" id="UP000182725">
    <property type="component" value="Unassembled WGS sequence"/>
</dbReference>
<dbReference type="PROSITE" id="PS50928">
    <property type="entry name" value="ABC_TM1"/>
    <property type="match status" value="1"/>
</dbReference>
<feature type="transmembrane region" description="Helical" evidence="7">
    <location>
        <begin position="99"/>
        <end position="120"/>
    </location>
</feature>
<proteinExistence type="inferred from homology"/>
<keyword evidence="5 7" id="KW-1133">Transmembrane helix</keyword>
<evidence type="ECO:0000256" key="4">
    <source>
        <dbReference type="ARBA" id="ARBA00022692"/>
    </source>
</evidence>
<feature type="transmembrane region" description="Helical" evidence="7">
    <location>
        <begin position="39"/>
        <end position="57"/>
    </location>
</feature>
<evidence type="ECO:0000313" key="10">
    <source>
        <dbReference type="Proteomes" id="UP000182725"/>
    </source>
</evidence>
<dbReference type="AlphaFoldDB" id="A0A1H5FDD3"/>
<evidence type="ECO:0000256" key="5">
    <source>
        <dbReference type="ARBA" id="ARBA00022989"/>
    </source>
</evidence>
<reference evidence="9 10" key="1">
    <citation type="submission" date="2016-10" db="EMBL/GenBank/DDBJ databases">
        <authorList>
            <person name="de Groot N.N."/>
        </authorList>
    </citation>
    <scope>NUCLEOTIDE SEQUENCE [LARGE SCALE GENOMIC DNA]</scope>
    <source>
        <strain evidence="9 10">DSM 22274</strain>
    </source>
</reference>
<dbReference type="InterPro" id="IPR051393">
    <property type="entry name" value="ABC_transporter_permease"/>
</dbReference>
<dbReference type="GO" id="GO:0005886">
    <property type="term" value="C:plasma membrane"/>
    <property type="evidence" value="ECO:0007669"/>
    <property type="project" value="UniProtKB-SubCell"/>
</dbReference>
<dbReference type="Pfam" id="PF00528">
    <property type="entry name" value="BPD_transp_1"/>
    <property type="match status" value="1"/>
</dbReference>
<dbReference type="RefSeq" id="WP_083360560.1">
    <property type="nucleotide sequence ID" value="NZ_FNTV01000001.1"/>
</dbReference>
<comment type="similarity">
    <text evidence="7">Belongs to the binding-protein-dependent transport system permease family.</text>
</comment>
<dbReference type="PANTHER" id="PTHR30193:SF37">
    <property type="entry name" value="INNER MEMBRANE ABC TRANSPORTER PERMEASE PROTEIN YCJO"/>
    <property type="match status" value="1"/>
</dbReference>
<evidence type="ECO:0000256" key="7">
    <source>
        <dbReference type="RuleBase" id="RU363032"/>
    </source>
</evidence>
<evidence type="ECO:0000256" key="3">
    <source>
        <dbReference type="ARBA" id="ARBA00022475"/>
    </source>
</evidence>
<protein>
    <submittedName>
        <fullName evidence="9">Carbohydrate ABC transporter membrane protein 1, CUT1 family</fullName>
    </submittedName>
</protein>
<dbReference type="InterPro" id="IPR000515">
    <property type="entry name" value="MetI-like"/>
</dbReference>
<evidence type="ECO:0000256" key="6">
    <source>
        <dbReference type="ARBA" id="ARBA00023136"/>
    </source>
</evidence>
<dbReference type="InterPro" id="IPR035906">
    <property type="entry name" value="MetI-like_sf"/>
</dbReference>
<feature type="domain" description="ABC transmembrane type-1" evidence="8">
    <location>
        <begin position="95"/>
        <end position="307"/>
    </location>
</feature>
<name>A0A1H5FDD3_9MICC</name>
<evidence type="ECO:0000256" key="1">
    <source>
        <dbReference type="ARBA" id="ARBA00004651"/>
    </source>
</evidence>
<feature type="transmembrane region" description="Helical" evidence="7">
    <location>
        <begin position="287"/>
        <end position="310"/>
    </location>
</feature>
<dbReference type="PANTHER" id="PTHR30193">
    <property type="entry name" value="ABC TRANSPORTER PERMEASE PROTEIN"/>
    <property type="match status" value="1"/>
</dbReference>
<keyword evidence="3" id="KW-1003">Cell membrane</keyword>